<organism evidence="1 2">
    <name type="scientific">Skermanella cutis</name>
    <dbReference type="NCBI Taxonomy" id="2775420"/>
    <lineage>
        <taxon>Bacteria</taxon>
        <taxon>Pseudomonadati</taxon>
        <taxon>Pseudomonadota</taxon>
        <taxon>Alphaproteobacteria</taxon>
        <taxon>Rhodospirillales</taxon>
        <taxon>Azospirillaceae</taxon>
        <taxon>Skermanella</taxon>
    </lineage>
</organism>
<protein>
    <submittedName>
        <fullName evidence="1">Uncharacterized protein</fullName>
    </submittedName>
</protein>
<name>A0ABX7B550_9PROT</name>
<evidence type="ECO:0000313" key="2">
    <source>
        <dbReference type="Proteomes" id="UP000595197"/>
    </source>
</evidence>
<gene>
    <name evidence="1" type="ORF">IGS68_22575</name>
</gene>
<evidence type="ECO:0000313" key="1">
    <source>
        <dbReference type="EMBL" id="QQP88770.1"/>
    </source>
</evidence>
<sequence>MTDSSYGMEWNGVTADAPGLRQRLESVEQVFRGFGRGLKERHDRGFIDKRRLAQRYLEGRAWIVCELDLTEGGHQVSAALSCHRIDAEVAPDVSGGITEGCGYAGHMDGGQQQPVLVDVAKLVQDPEGVAITSLVCLHFIDEDALDRHIAWTEASYRPHLTGEAGCIVGEWESNSIALARMWVGQSYSGIIKNASQVPDSVTNESIERLVRLMKRVKENFHDGFPLIGLNADSIKVCRQKESDLSIYVRNVLACAV</sequence>
<dbReference type="RefSeq" id="WP_201074128.1">
    <property type="nucleotide sequence ID" value="NZ_CP067420.1"/>
</dbReference>
<reference evidence="1" key="1">
    <citation type="submission" date="2021-02" db="EMBL/GenBank/DDBJ databases">
        <title>Skermanella TT6 skin isolate.</title>
        <authorList>
            <person name="Lee K."/>
            <person name="Ganzorig M."/>
        </authorList>
    </citation>
    <scope>NUCLEOTIDE SEQUENCE</scope>
    <source>
        <strain evidence="1">TT6</strain>
    </source>
</reference>
<proteinExistence type="predicted"/>
<dbReference type="EMBL" id="CP067420">
    <property type="protein sequence ID" value="QQP88770.1"/>
    <property type="molecule type" value="Genomic_DNA"/>
</dbReference>
<dbReference type="Proteomes" id="UP000595197">
    <property type="component" value="Chromosome"/>
</dbReference>
<accession>A0ABX7B550</accession>
<keyword evidence="2" id="KW-1185">Reference proteome</keyword>